<protein>
    <submittedName>
        <fullName evidence="2">Uncharacterized protein</fullName>
    </submittedName>
</protein>
<name>A0A0A8YLR3_ARUDO</name>
<dbReference type="EMBL" id="GBRH01271342">
    <property type="protein sequence ID" value="JAD26553.1"/>
    <property type="molecule type" value="Transcribed_RNA"/>
</dbReference>
<evidence type="ECO:0000256" key="1">
    <source>
        <dbReference type="SAM" id="MobiDB-lite"/>
    </source>
</evidence>
<organism evidence="2">
    <name type="scientific">Arundo donax</name>
    <name type="common">Giant reed</name>
    <name type="synonym">Donax arundinaceus</name>
    <dbReference type="NCBI Taxonomy" id="35708"/>
    <lineage>
        <taxon>Eukaryota</taxon>
        <taxon>Viridiplantae</taxon>
        <taxon>Streptophyta</taxon>
        <taxon>Embryophyta</taxon>
        <taxon>Tracheophyta</taxon>
        <taxon>Spermatophyta</taxon>
        <taxon>Magnoliopsida</taxon>
        <taxon>Liliopsida</taxon>
        <taxon>Poales</taxon>
        <taxon>Poaceae</taxon>
        <taxon>PACMAD clade</taxon>
        <taxon>Arundinoideae</taxon>
        <taxon>Arundineae</taxon>
        <taxon>Arundo</taxon>
    </lineage>
</organism>
<dbReference type="AlphaFoldDB" id="A0A0A8YLR3"/>
<accession>A0A0A8YLR3</accession>
<evidence type="ECO:0000313" key="2">
    <source>
        <dbReference type="EMBL" id="JAD26553.1"/>
    </source>
</evidence>
<feature type="region of interest" description="Disordered" evidence="1">
    <location>
        <begin position="1"/>
        <end position="27"/>
    </location>
</feature>
<reference evidence="2" key="1">
    <citation type="submission" date="2014-09" db="EMBL/GenBank/DDBJ databases">
        <authorList>
            <person name="Magalhaes I.L.F."/>
            <person name="Oliveira U."/>
            <person name="Santos F.R."/>
            <person name="Vidigal T.H.D.A."/>
            <person name="Brescovit A.D."/>
            <person name="Santos A.J."/>
        </authorList>
    </citation>
    <scope>NUCLEOTIDE SEQUENCE</scope>
    <source>
        <tissue evidence="2">Shoot tissue taken approximately 20 cm above the soil surface</tissue>
    </source>
</reference>
<proteinExistence type="predicted"/>
<reference evidence="2" key="2">
    <citation type="journal article" date="2015" name="Data Brief">
        <title>Shoot transcriptome of the giant reed, Arundo donax.</title>
        <authorList>
            <person name="Barrero R.A."/>
            <person name="Guerrero F.D."/>
            <person name="Moolhuijzen P."/>
            <person name="Goolsby J.A."/>
            <person name="Tidwell J."/>
            <person name="Bellgard S.E."/>
            <person name="Bellgard M.I."/>
        </authorList>
    </citation>
    <scope>NUCLEOTIDE SEQUENCE</scope>
    <source>
        <tissue evidence="2">Shoot tissue taken approximately 20 cm above the soil surface</tissue>
    </source>
</reference>
<sequence length="75" mass="8286">MSPRGSTPLVPCCSSPESHSSLQEECGPPNHALSPLWRGLLFHITVTHDASVKLHKKTTHKYNAIWARPASSRRS</sequence>